<reference evidence="3 4" key="1">
    <citation type="submission" date="2014-02" db="EMBL/GenBank/DDBJ databases">
        <title>Transposable element dynamics among asymbiotic and ectomycorrhizal Amanita fungi.</title>
        <authorList>
            <consortium name="DOE Joint Genome Institute"/>
            <person name="Hess J."/>
            <person name="Skrede I."/>
            <person name="Wolfe B."/>
            <person name="LaButti K."/>
            <person name="Ohm R.A."/>
            <person name="Grigoriev I.V."/>
            <person name="Pringle A."/>
        </authorList>
    </citation>
    <scope>NUCLEOTIDE SEQUENCE [LARGE SCALE GENOMIC DNA]</scope>
    <source>
        <strain evidence="3 4">SKay4041</strain>
    </source>
</reference>
<dbReference type="STRING" id="703135.A0A2A9N8M4"/>
<feature type="compositionally biased region" description="Polar residues" evidence="2">
    <location>
        <begin position="1113"/>
        <end position="1130"/>
    </location>
</feature>
<feature type="compositionally biased region" description="Polar residues" evidence="2">
    <location>
        <begin position="1073"/>
        <end position="1082"/>
    </location>
</feature>
<sequence>MAHRSAPASPESIGSPLTGSLYYATHAIDDLTSTLANFSDRIPSPDVPVRLVCCCEKEDCENLSHWLEAKSRLESRLRLSAGESFYMAWLEPPPLFLEPCNVGLGAFNLLALCFQEVGQALLQRHEAYIRRHEASPRKPEFLSRSKSTDSAADDMSRRGEETDKYVSELLKENALLEKRLNQALINNEVSEVSTKSILQELEEARTTISRLTANQARSAGWDVRLSAALKERDDIQQERDAESQRARLAESRFAALKEKAAKLQVEVRRLQESLDSKRAGRLESSESTLQDARTQIQLMHSGGYLGVAEHDELTRILELLVNDNEGLKRDNAELQKLLADCREDFHVLQEEVEEQRANPQVMSSLALKHKHSRATSLSKDFQLYRRSASNERHTHVFEPLTPETNRRPLSPTTFVSTPSEPRWTATTAAGSHHHYAPSHHSYELDHDVLSEEDIPEKAGHKLSFSDLHPQPLHQTRNTGVQTDGTWHVYGQQRVGLRHPAMLSVPSPVLNGDPRSSESSSYSSETLASHLSTLLDRMSSLFTRLSQADALTLTNRLKRQHLYHNASDVKHLSRSTINQVLSDLTLLRSQFRVLLEDDKVITVCTRKEVRVLFKLVKDMFNEMGELRGTLNDVVLDPLSASKVSEYALDPSKAEKETLREENGHRGFGGKEGTMGWINPISKLFSPGQRVEKHHAQSSYAASVIDDRGSVMNRTVSGRGMPRPVRNITVPKIGPALAATATTVNVEFSGATVGRSVTNTFSNVSHDLPIPVSVAVKERHTNGNGNDGLHAAGAGAGSTVMDIFAGAPMRQPGALTLEPEPWVVLPKAPRRIQSSIIQITRSSSRMGYRARTGSSTPTMDGTDAQSIINTSTLGIKETMSTVAGGLSRCVDAVIDHQGTIGSGMARRMWLGGVQPEGESGGGGGEGTGEAKHDERGPPQPDRSPLLRRGLSDSSIHSTFTSHGNTGEEISIRVPTLAPTAPVPGIAAAAGSSGGGGGGGGGGVAVVGPSRQLRWPDRQSVLQALSRTVQNFRIGGAGVASSMTGGAAAGSKEGITTVAGKSKTGGDDPATAVPSEGQSSQNHTQAEPPPSPIVAEPKLTSPTLRSQPVQMKRPDTNNSSRPHTSNMVIGSPSSRAMPISTLLSAPPVRDPFIVGSVSEGSLLQRTYYRSGVGGGAGHEFV</sequence>
<dbReference type="EMBL" id="KZ302132">
    <property type="protein sequence ID" value="PFH47125.1"/>
    <property type="molecule type" value="Genomic_DNA"/>
</dbReference>
<evidence type="ECO:0000256" key="1">
    <source>
        <dbReference type="SAM" id="Coils"/>
    </source>
</evidence>
<feature type="compositionally biased region" description="Polar residues" evidence="2">
    <location>
        <begin position="1097"/>
        <end position="1106"/>
    </location>
</feature>
<dbReference type="Proteomes" id="UP000242287">
    <property type="component" value="Unassembled WGS sequence"/>
</dbReference>
<feature type="region of interest" description="Disordered" evidence="2">
    <location>
        <begin position="139"/>
        <end position="160"/>
    </location>
</feature>
<accession>A0A2A9N8M4</accession>
<evidence type="ECO:0000313" key="4">
    <source>
        <dbReference type="Proteomes" id="UP000242287"/>
    </source>
</evidence>
<feature type="compositionally biased region" description="Gly residues" evidence="2">
    <location>
        <begin position="916"/>
        <end position="925"/>
    </location>
</feature>
<dbReference type="OrthoDB" id="4088568at2759"/>
<organism evidence="3 4">
    <name type="scientific">Amanita thiersii Skay4041</name>
    <dbReference type="NCBI Taxonomy" id="703135"/>
    <lineage>
        <taxon>Eukaryota</taxon>
        <taxon>Fungi</taxon>
        <taxon>Dikarya</taxon>
        <taxon>Basidiomycota</taxon>
        <taxon>Agaricomycotina</taxon>
        <taxon>Agaricomycetes</taxon>
        <taxon>Agaricomycetidae</taxon>
        <taxon>Agaricales</taxon>
        <taxon>Pluteineae</taxon>
        <taxon>Amanitaceae</taxon>
        <taxon>Amanita</taxon>
    </lineage>
</organism>
<proteinExistence type="predicted"/>
<name>A0A2A9N8M4_9AGAR</name>
<keyword evidence="1" id="KW-0175">Coiled coil</keyword>
<feature type="compositionally biased region" description="Gly residues" evidence="2">
    <location>
        <begin position="989"/>
        <end position="1002"/>
    </location>
</feature>
<evidence type="ECO:0000313" key="3">
    <source>
        <dbReference type="EMBL" id="PFH47125.1"/>
    </source>
</evidence>
<gene>
    <name evidence="3" type="ORF">AMATHDRAFT_7055</name>
</gene>
<feature type="region of interest" description="Disordered" evidence="2">
    <location>
        <begin position="910"/>
        <end position="947"/>
    </location>
</feature>
<feature type="region of interest" description="Disordered" evidence="2">
    <location>
        <begin position="1054"/>
        <end position="1130"/>
    </location>
</feature>
<protein>
    <submittedName>
        <fullName evidence="3">Uncharacterized protein</fullName>
    </submittedName>
</protein>
<evidence type="ECO:0000256" key="2">
    <source>
        <dbReference type="SAM" id="MobiDB-lite"/>
    </source>
</evidence>
<feature type="region of interest" description="Disordered" evidence="2">
    <location>
        <begin position="841"/>
        <end position="862"/>
    </location>
</feature>
<dbReference type="AlphaFoldDB" id="A0A2A9N8M4"/>
<feature type="coiled-coil region" evidence="1">
    <location>
        <begin position="310"/>
        <end position="358"/>
    </location>
</feature>
<feature type="region of interest" description="Disordered" evidence="2">
    <location>
        <begin position="401"/>
        <end position="421"/>
    </location>
</feature>
<keyword evidence="4" id="KW-1185">Reference proteome</keyword>
<feature type="coiled-coil region" evidence="1">
    <location>
        <begin position="225"/>
        <end position="273"/>
    </location>
</feature>
<feature type="compositionally biased region" description="Polar residues" evidence="2">
    <location>
        <begin position="410"/>
        <end position="421"/>
    </location>
</feature>
<feature type="region of interest" description="Disordered" evidence="2">
    <location>
        <begin position="985"/>
        <end position="1006"/>
    </location>
</feature>
<feature type="compositionally biased region" description="Polar residues" evidence="2">
    <location>
        <begin position="850"/>
        <end position="862"/>
    </location>
</feature>